<accession>A0A2D4FAI7</accession>
<dbReference type="EMBL" id="IACJ01052782">
    <property type="protein sequence ID" value="LAA44186.1"/>
    <property type="molecule type" value="Transcribed_RNA"/>
</dbReference>
<evidence type="ECO:0000313" key="1">
    <source>
        <dbReference type="EMBL" id="LAA44186.1"/>
    </source>
</evidence>
<dbReference type="AlphaFoldDB" id="A0A2D4FAI7"/>
<name>A0A2D4FAI7_MICCO</name>
<organism evidence="1">
    <name type="scientific">Micrurus corallinus</name>
    <name type="common">Brazilian coral snake</name>
    <dbReference type="NCBI Taxonomy" id="54390"/>
    <lineage>
        <taxon>Eukaryota</taxon>
        <taxon>Metazoa</taxon>
        <taxon>Chordata</taxon>
        <taxon>Craniata</taxon>
        <taxon>Vertebrata</taxon>
        <taxon>Euteleostomi</taxon>
        <taxon>Lepidosauria</taxon>
        <taxon>Squamata</taxon>
        <taxon>Bifurcata</taxon>
        <taxon>Unidentata</taxon>
        <taxon>Episquamata</taxon>
        <taxon>Toxicofera</taxon>
        <taxon>Serpentes</taxon>
        <taxon>Colubroidea</taxon>
        <taxon>Elapidae</taxon>
        <taxon>Elapinae</taxon>
        <taxon>Micrurus</taxon>
    </lineage>
</organism>
<sequence>MLQNGLIGLMLFCRININLPLQRDPPFSQYEHCFHKFCKMNVYDRRLTNSIIMSPFLSGGQRFSLPKFMIAHLGFKAWAWLDPSSLTFNLEARKRCGGSS</sequence>
<protein>
    <submittedName>
        <fullName evidence="1">Uncharacterized protein</fullName>
    </submittedName>
</protein>
<reference evidence="1" key="2">
    <citation type="submission" date="2017-11" db="EMBL/GenBank/DDBJ databases">
        <title>Coralsnake Venomics: Analyses of Venom Gland Transcriptomes and Proteomes of Six Brazilian Taxa.</title>
        <authorList>
            <person name="Aird S.D."/>
            <person name="Jorge da Silva N."/>
            <person name="Qiu L."/>
            <person name="Villar-Briones A."/>
            <person name="Aparecida-Saddi V."/>
            <person name="Campos-Telles M.P."/>
            <person name="Grau M."/>
            <person name="Mikheyev A.S."/>
        </authorList>
    </citation>
    <scope>NUCLEOTIDE SEQUENCE</scope>
    <source>
        <tissue evidence="1">Venom_gland</tissue>
    </source>
</reference>
<proteinExistence type="predicted"/>
<reference evidence="1" key="1">
    <citation type="submission" date="2017-07" db="EMBL/GenBank/DDBJ databases">
        <authorList>
            <person name="Mikheyev A."/>
            <person name="Grau M."/>
        </authorList>
    </citation>
    <scope>NUCLEOTIDE SEQUENCE</scope>
    <source>
        <tissue evidence="1">Venom_gland</tissue>
    </source>
</reference>